<evidence type="ECO:0000313" key="3">
    <source>
        <dbReference type="Proteomes" id="UP000729402"/>
    </source>
</evidence>
<feature type="compositionally biased region" description="Basic and acidic residues" evidence="1">
    <location>
        <begin position="1"/>
        <end position="43"/>
    </location>
</feature>
<reference evidence="2" key="1">
    <citation type="journal article" date="2021" name="bioRxiv">
        <title>Whole Genome Assembly and Annotation of Northern Wild Rice, Zizania palustris L., Supports a Whole Genome Duplication in the Zizania Genus.</title>
        <authorList>
            <person name="Haas M."/>
            <person name="Kono T."/>
            <person name="Macchietto M."/>
            <person name="Millas R."/>
            <person name="McGilp L."/>
            <person name="Shao M."/>
            <person name="Duquette J."/>
            <person name="Hirsch C.N."/>
            <person name="Kimball J."/>
        </authorList>
    </citation>
    <scope>NUCLEOTIDE SEQUENCE</scope>
    <source>
        <tissue evidence="2">Fresh leaf tissue</tissue>
    </source>
</reference>
<keyword evidence="3" id="KW-1185">Reference proteome</keyword>
<sequence length="107" mass="11352">MAVAGREKSRVVGDDHGARAQRGECSCGRDGEGGRRALWRRDEDALEGTGSSRRAGAGHSQGARREPPTLPSLDAADSGAPFTRTGCIRNRRPAHQTPLVLPHVESA</sequence>
<dbReference type="EMBL" id="JAAALK010000290">
    <property type="protein sequence ID" value="KAG8048271.1"/>
    <property type="molecule type" value="Genomic_DNA"/>
</dbReference>
<evidence type="ECO:0000313" key="2">
    <source>
        <dbReference type="EMBL" id="KAG8048271.1"/>
    </source>
</evidence>
<name>A0A8J5V5H2_ZIZPA</name>
<comment type="caution">
    <text evidence="2">The sequence shown here is derived from an EMBL/GenBank/DDBJ whole genome shotgun (WGS) entry which is preliminary data.</text>
</comment>
<dbReference type="Proteomes" id="UP000729402">
    <property type="component" value="Unassembled WGS sequence"/>
</dbReference>
<proteinExistence type="predicted"/>
<evidence type="ECO:0000256" key="1">
    <source>
        <dbReference type="SAM" id="MobiDB-lite"/>
    </source>
</evidence>
<feature type="region of interest" description="Disordered" evidence="1">
    <location>
        <begin position="1"/>
        <end position="107"/>
    </location>
</feature>
<reference evidence="2" key="2">
    <citation type="submission" date="2021-02" db="EMBL/GenBank/DDBJ databases">
        <authorList>
            <person name="Kimball J.A."/>
            <person name="Haas M.W."/>
            <person name="Macchietto M."/>
            <person name="Kono T."/>
            <person name="Duquette J."/>
            <person name="Shao M."/>
        </authorList>
    </citation>
    <scope>NUCLEOTIDE SEQUENCE</scope>
    <source>
        <tissue evidence="2">Fresh leaf tissue</tissue>
    </source>
</reference>
<organism evidence="2 3">
    <name type="scientific">Zizania palustris</name>
    <name type="common">Northern wild rice</name>
    <dbReference type="NCBI Taxonomy" id="103762"/>
    <lineage>
        <taxon>Eukaryota</taxon>
        <taxon>Viridiplantae</taxon>
        <taxon>Streptophyta</taxon>
        <taxon>Embryophyta</taxon>
        <taxon>Tracheophyta</taxon>
        <taxon>Spermatophyta</taxon>
        <taxon>Magnoliopsida</taxon>
        <taxon>Liliopsida</taxon>
        <taxon>Poales</taxon>
        <taxon>Poaceae</taxon>
        <taxon>BOP clade</taxon>
        <taxon>Oryzoideae</taxon>
        <taxon>Oryzeae</taxon>
        <taxon>Zizaniinae</taxon>
        <taxon>Zizania</taxon>
    </lineage>
</organism>
<gene>
    <name evidence="2" type="ORF">GUJ93_ZPchr0008g12238</name>
</gene>
<dbReference type="AlphaFoldDB" id="A0A8J5V5H2"/>
<protein>
    <submittedName>
        <fullName evidence="2">Uncharacterized protein</fullName>
    </submittedName>
</protein>
<accession>A0A8J5V5H2</accession>